<accession>A0A9W7EE48</accession>
<organism evidence="1 2">
    <name type="scientific">Triparma laevis f. inornata</name>
    <dbReference type="NCBI Taxonomy" id="1714386"/>
    <lineage>
        <taxon>Eukaryota</taxon>
        <taxon>Sar</taxon>
        <taxon>Stramenopiles</taxon>
        <taxon>Ochrophyta</taxon>
        <taxon>Bolidophyceae</taxon>
        <taxon>Parmales</taxon>
        <taxon>Triparmaceae</taxon>
        <taxon>Triparma</taxon>
    </lineage>
</organism>
<comment type="caution">
    <text evidence="1">The sequence shown here is derived from an EMBL/GenBank/DDBJ whole genome shotgun (WGS) entry which is preliminary data.</text>
</comment>
<dbReference type="Proteomes" id="UP001162640">
    <property type="component" value="Unassembled WGS sequence"/>
</dbReference>
<dbReference type="EMBL" id="BLQM01000240">
    <property type="protein sequence ID" value="GMH77899.1"/>
    <property type="molecule type" value="Genomic_DNA"/>
</dbReference>
<reference evidence="2" key="1">
    <citation type="journal article" date="2023" name="Commun. Biol.">
        <title>Genome analysis of Parmales, the sister group of diatoms, reveals the evolutionary specialization of diatoms from phago-mixotrophs to photoautotrophs.</title>
        <authorList>
            <person name="Ban H."/>
            <person name="Sato S."/>
            <person name="Yoshikawa S."/>
            <person name="Yamada K."/>
            <person name="Nakamura Y."/>
            <person name="Ichinomiya M."/>
            <person name="Sato N."/>
            <person name="Blanc-Mathieu R."/>
            <person name="Endo H."/>
            <person name="Kuwata A."/>
            <person name="Ogata H."/>
        </authorList>
    </citation>
    <scope>NUCLEOTIDE SEQUENCE [LARGE SCALE GENOMIC DNA]</scope>
</reference>
<name>A0A9W7EE48_9STRA</name>
<proteinExistence type="predicted"/>
<evidence type="ECO:0000313" key="2">
    <source>
        <dbReference type="Proteomes" id="UP001162640"/>
    </source>
</evidence>
<dbReference type="AlphaFoldDB" id="A0A9W7EE48"/>
<sequence length="127" mass="15067">MAVKVLSSKSLYQQRSSKRVEVLPDEQVVNLKRQLSRSIVMFLELLHTLLIKNRELLLAWVARKRALKAEEGEREERGEGLEQFREEYVLDDDIFKTMRTSLNTATSTYKRKKSVMRRLQKLLLMRQ</sequence>
<gene>
    <name evidence="1" type="ORF">TL16_g07579</name>
</gene>
<evidence type="ECO:0000313" key="1">
    <source>
        <dbReference type="EMBL" id="GMH77899.1"/>
    </source>
</evidence>
<protein>
    <submittedName>
        <fullName evidence="1">Uncharacterized protein</fullName>
    </submittedName>
</protein>